<dbReference type="Pfam" id="PF04931">
    <property type="entry name" value="DNA_pol_phi"/>
    <property type="match status" value="1"/>
</dbReference>
<dbReference type="GO" id="GO:0003677">
    <property type="term" value="F:DNA binding"/>
    <property type="evidence" value="ECO:0007669"/>
    <property type="project" value="InterPro"/>
</dbReference>
<name>A0A7S3FXQ0_9SPIT</name>
<feature type="region of interest" description="Disordered" evidence="3">
    <location>
        <begin position="158"/>
        <end position="186"/>
    </location>
</feature>
<dbReference type="AlphaFoldDB" id="A0A7S3FXQ0"/>
<sequence>MSTLDAKAQLEQHLKLKHMLKQIQAFEQLFLNLALLLLVPSNLSVQSNSKLQTEIAMVLEDLQELKELFPDLAISAEEARKVAKSSSKKVKVCEGGAGDSKQQVMTALVDFLTSMLTKPHSFLREIANQCFKQFSSEDLPRASLERLLLIVSTPNNKAGEFMEGQEEAQAEEGEEESESELMEDSE</sequence>
<dbReference type="PANTHER" id="PTHR13213">
    <property type="entry name" value="MYB-BINDING PROTEIN 1A FAMILY MEMBER"/>
    <property type="match status" value="1"/>
</dbReference>
<gene>
    <name evidence="4" type="ORF">SRAS04492_LOCUS6757</name>
</gene>
<keyword evidence="2" id="KW-0539">Nucleus</keyword>
<evidence type="ECO:0000256" key="3">
    <source>
        <dbReference type="SAM" id="MobiDB-lite"/>
    </source>
</evidence>
<proteinExistence type="predicted"/>
<dbReference type="GO" id="GO:0006355">
    <property type="term" value="P:regulation of DNA-templated transcription"/>
    <property type="evidence" value="ECO:0007669"/>
    <property type="project" value="InterPro"/>
</dbReference>
<dbReference type="GO" id="GO:0005730">
    <property type="term" value="C:nucleolus"/>
    <property type="evidence" value="ECO:0007669"/>
    <property type="project" value="InterPro"/>
</dbReference>
<comment type="subcellular location">
    <subcellularLocation>
        <location evidence="1">Nucleus</location>
    </subcellularLocation>
</comment>
<feature type="compositionally biased region" description="Acidic residues" evidence="3">
    <location>
        <begin position="163"/>
        <end position="186"/>
    </location>
</feature>
<dbReference type="InterPro" id="IPR007015">
    <property type="entry name" value="DNA_pol_V/MYBBP1A"/>
</dbReference>
<organism evidence="4">
    <name type="scientific">Strombidium rassoulzadegani</name>
    <dbReference type="NCBI Taxonomy" id="1082188"/>
    <lineage>
        <taxon>Eukaryota</taxon>
        <taxon>Sar</taxon>
        <taxon>Alveolata</taxon>
        <taxon>Ciliophora</taxon>
        <taxon>Intramacronucleata</taxon>
        <taxon>Spirotrichea</taxon>
        <taxon>Oligotrichia</taxon>
        <taxon>Strombidiidae</taxon>
        <taxon>Strombidium</taxon>
    </lineage>
</organism>
<evidence type="ECO:0000313" key="4">
    <source>
        <dbReference type="EMBL" id="CAE0234950.1"/>
    </source>
</evidence>
<reference evidence="4" key="1">
    <citation type="submission" date="2021-01" db="EMBL/GenBank/DDBJ databases">
        <authorList>
            <person name="Corre E."/>
            <person name="Pelletier E."/>
            <person name="Niang G."/>
            <person name="Scheremetjew M."/>
            <person name="Finn R."/>
            <person name="Kale V."/>
            <person name="Holt S."/>
            <person name="Cochrane G."/>
            <person name="Meng A."/>
            <person name="Brown T."/>
            <person name="Cohen L."/>
        </authorList>
    </citation>
    <scope>NUCLEOTIDE SEQUENCE</scope>
    <source>
        <strain evidence="4">Ras09</strain>
    </source>
</reference>
<protein>
    <submittedName>
        <fullName evidence="4">Uncharacterized protein</fullName>
    </submittedName>
</protein>
<dbReference type="EMBL" id="HBIA01013327">
    <property type="protein sequence ID" value="CAE0234950.1"/>
    <property type="molecule type" value="Transcribed_RNA"/>
</dbReference>
<evidence type="ECO:0000256" key="1">
    <source>
        <dbReference type="ARBA" id="ARBA00004123"/>
    </source>
</evidence>
<accession>A0A7S3FXQ0</accession>
<dbReference type="PANTHER" id="PTHR13213:SF2">
    <property type="entry name" value="MYB-BINDING PROTEIN 1A"/>
    <property type="match status" value="1"/>
</dbReference>
<evidence type="ECO:0000256" key="2">
    <source>
        <dbReference type="ARBA" id="ARBA00023242"/>
    </source>
</evidence>